<dbReference type="InterPro" id="IPR026444">
    <property type="entry name" value="Secre_tail"/>
</dbReference>
<protein>
    <submittedName>
        <fullName evidence="3">T9SS type A sorting domain-containing protein</fullName>
    </submittedName>
</protein>
<dbReference type="Gene3D" id="2.130.10.10">
    <property type="entry name" value="YVTN repeat-like/Quinoprotein amine dehydrogenase"/>
    <property type="match status" value="1"/>
</dbReference>
<name>A0ABS8ANE0_9BACT</name>
<evidence type="ECO:0000313" key="4">
    <source>
        <dbReference type="Proteomes" id="UP001165296"/>
    </source>
</evidence>
<dbReference type="EMBL" id="JAJADR010000002">
    <property type="protein sequence ID" value="MCB2407725.1"/>
    <property type="molecule type" value="Genomic_DNA"/>
</dbReference>
<dbReference type="NCBIfam" id="TIGR04183">
    <property type="entry name" value="Por_Secre_tail"/>
    <property type="match status" value="1"/>
</dbReference>
<organism evidence="3 4">
    <name type="scientific">Hymenobacter lucidus</name>
    <dbReference type="NCBI Taxonomy" id="2880930"/>
    <lineage>
        <taxon>Bacteria</taxon>
        <taxon>Pseudomonadati</taxon>
        <taxon>Bacteroidota</taxon>
        <taxon>Cytophagia</taxon>
        <taxon>Cytophagales</taxon>
        <taxon>Hymenobacteraceae</taxon>
        <taxon>Hymenobacter</taxon>
    </lineage>
</organism>
<gene>
    <name evidence="3" type="ORF">LGH74_07030</name>
</gene>
<sequence>MKSIYKGTLLFLGWLFCALFPIFQAQAQREANNWYFGNQAGVSFATGSPVAVTNGAMTSYEGSASISNAAGQLLLYSNSEQVWDANHQVMPNGSNLGGQNSATQGALILRAPGSTSLYYVFTVDAIDNNLVGGLRYSIIDMTLRGGLGDVTATKSVRLPTPTLAGKVTEKLTAALHSNGSDYWIVVHGWQSNSFYSFLLSSSGISTTPVVSAVGPVHQGGGSFFGAANAVGYMRISPNGSKLALALRDSQFELYDFNKATGSVSNYIGLLGTSTFYYGVEFSPDNSRLYTSMYADGATSSTIYQYNLLAGSGAAIQNSRQTVGFVNGLAAALQNGPDGKIYVSALNKAYLSSIAQPNALGSACNFREGTVALGAKLSQNGLPNFPNAFAFVANEWTGAVSTTYTDAANWSAGYVPGATDDVVIKATAIRMPVLTASTSASAHTFTVASGASMTVDGTFFLGGDLINQGTFNGDGELQIVEAGAHSIGGSLLSIRNLTLTNGAVTTLTGPAQLSGVLALSENLTTNGNTLTLLSNAAGTAMVVNYGPWAVNGAVTVQRYIAPGLNGGLGYRHYSAPVSNTTLADLTTAGFSPVFNTDYNTAAEPGTVTPFPTVFGYSQQRLATASAANGGFNAGWFSPGAATEAMTPGVGYTVNLDAANLVDFVGTLNNGSITRGGLTRTADAEGGWHLLGNPYPAPIDWNLAFGGAANLLNSVYVFKSSGQYDGSYASYVNGVGSARYIAAGQGFFVRAPLVGATGSLTFSNSARLTSYLNPDFNRATTTETRPLVQLDLVGGQRHDAAYVYFERGATGDFDAAFDAYKITTGEVAALAVHNGAEPLSISGLPNTLASGATVTVPLSVYTPQAGTYTLEAAQLLNLPTGTVAYLRDAQTGTLVNLERQPSYAFSSGAGLYSTTRFALVFGPAQVLSSATARLSEQLTLFPNPAQAQVTLTLPEVMRQQAVTIAVVNTLGQTVLRHTLTTARNSSAPVVLPLSGLAKGVYMVQLSSAAGTAAKKLVIN</sequence>
<feature type="chain" id="PRO_5046151432" evidence="1">
    <location>
        <begin position="28"/>
        <end position="1017"/>
    </location>
</feature>
<dbReference type="Pfam" id="PF18962">
    <property type="entry name" value="Por_Secre_tail"/>
    <property type="match status" value="1"/>
</dbReference>
<comment type="caution">
    <text evidence="3">The sequence shown here is derived from an EMBL/GenBank/DDBJ whole genome shotgun (WGS) entry which is preliminary data.</text>
</comment>
<evidence type="ECO:0000259" key="2">
    <source>
        <dbReference type="Pfam" id="PF18962"/>
    </source>
</evidence>
<reference evidence="3" key="1">
    <citation type="submission" date="2021-10" db="EMBL/GenBank/DDBJ databases">
        <authorList>
            <person name="Dean J.D."/>
            <person name="Kim M.K."/>
            <person name="Newey C.N."/>
            <person name="Stoker T.S."/>
            <person name="Thompson D.W."/>
            <person name="Grose J.H."/>
        </authorList>
    </citation>
    <scope>NUCLEOTIDE SEQUENCE</scope>
    <source>
        <strain evidence="3">BT178</strain>
    </source>
</reference>
<evidence type="ECO:0000256" key="1">
    <source>
        <dbReference type="SAM" id="SignalP"/>
    </source>
</evidence>
<feature type="signal peptide" evidence="1">
    <location>
        <begin position="1"/>
        <end position="27"/>
    </location>
</feature>
<accession>A0ABS8ANE0</accession>
<keyword evidence="1" id="KW-0732">Signal</keyword>
<dbReference type="SUPFAM" id="SSF82171">
    <property type="entry name" value="DPP6 N-terminal domain-like"/>
    <property type="match status" value="1"/>
</dbReference>
<dbReference type="RefSeq" id="WP_226173861.1">
    <property type="nucleotide sequence ID" value="NZ_JAJADR010000002.1"/>
</dbReference>
<feature type="domain" description="Secretion system C-terminal sorting" evidence="2">
    <location>
        <begin position="938"/>
        <end position="1016"/>
    </location>
</feature>
<dbReference type="InterPro" id="IPR015943">
    <property type="entry name" value="WD40/YVTN_repeat-like_dom_sf"/>
</dbReference>
<dbReference type="Proteomes" id="UP001165296">
    <property type="component" value="Unassembled WGS sequence"/>
</dbReference>
<evidence type="ECO:0000313" key="3">
    <source>
        <dbReference type="EMBL" id="MCB2407725.1"/>
    </source>
</evidence>
<proteinExistence type="predicted"/>
<keyword evidence="4" id="KW-1185">Reference proteome</keyword>